<dbReference type="InterPro" id="IPR015856">
    <property type="entry name" value="ABC_transpr_CbiO/EcfA_su"/>
</dbReference>
<dbReference type="Pfam" id="PF00005">
    <property type="entry name" value="ABC_tran"/>
    <property type="match status" value="2"/>
</dbReference>
<evidence type="ECO:0000256" key="4">
    <source>
        <dbReference type="ARBA" id="ARBA00022475"/>
    </source>
</evidence>
<dbReference type="InterPro" id="IPR050095">
    <property type="entry name" value="ECF_ABC_transporter_ATP-bd"/>
</dbReference>
<dbReference type="GO" id="GO:0043190">
    <property type="term" value="C:ATP-binding cassette (ABC) transporter complex"/>
    <property type="evidence" value="ECO:0007669"/>
    <property type="project" value="TreeGrafter"/>
</dbReference>
<dbReference type="EMBL" id="CABHNW010000167">
    <property type="protein sequence ID" value="VUX40717.1"/>
    <property type="molecule type" value="Genomic_DNA"/>
</dbReference>
<dbReference type="InterPro" id="IPR017871">
    <property type="entry name" value="ABC_transporter-like_CS"/>
</dbReference>
<evidence type="ECO:0000256" key="5">
    <source>
        <dbReference type="ARBA" id="ARBA00022737"/>
    </source>
</evidence>
<feature type="domain" description="ABC transporter" evidence="11">
    <location>
        <begin position="2"/>
        <end position="242"/>
    </location>
</feature>
<dbReference type="InterPro" id="IPR027417">
    <property type="entry name" value="P-loop_NTPase"/>
</dbReference>
<accession>A0A564W8G9</accession>
<dbReference type="SUPFAM" id="SSF52540">
    <property type="entry name" value="P-loop containing nucleoside triphosphate hydrolases"/>
    <property type="match status" value="2"/>
</dbReference>
<dbReference type="InterPro" id="IPR003439">
    <property type="entry name" value="ABC_transporter-like_ATP-bd"/>
</dbReference>
<keyword evidence="9" id="KW-0472">Membrane</keyword>
<comment type="subcellular location">
    <subcellularLocation>
        <location evidence="1">Cell membrane</location>
        <topology evidence="1">Peripheral membrane protein</topology>
    </subcellularLocation>
</comment>
<dbReference type="CDD" id="cd03225">
    <property type="entry name" value="ABC_cobalt_CbiO_domain1"/>
    <property type="match status" value="1"/>
</dbReference>
<dbReference type="RefSeq" id="WP_144095530.1">
    <property type="nucleotide sequence ID" value="NZ_CABHMX010000016.1"/>
</dbReference>
<protein>
    <submittedName>
        <fullName evidence="12">HMP/thiamine import ATP-binding protein YkoD</fullName>
        <ecNumber evidence="12">3.6.3.-</ecNumber>
    </submittedName>
</protein>
<keyword evidence="8" id="KW-1278">Translocase</keyword>
<dbReference type="InterPro" id="IPR003593">
    <property type="entry name" value="AAA+_ATPase"/>
</dbReference>
<dbReference type="PANTHER" id="PTHR43553">
    <property type="entry name" value="HEAVY METAL TRANSPORTER"/>
    <property type="match status" value="1"/>
</dbReference>
<evidence type="ECO:0000256" key="9">
    <source>
        <dbReference type="ARBA" id="ARBA00023136"/>
    </source>
</evidence>
<feature type="domain" description="ABC transporter" evidence="11">
    <location>
        <begin position="265"/>
        <end position="498"/>
    </location>
</feature>
<gene>
    <name evidence="12" type="primary">ykoD_4</name>
    <name evidence="12" type="ORF">RSSSTS7063_01328</name>
</gene>
<reference evidence="12 13" key="1">
    <citation type="submission" date="2019-07" db="EMBL/GenBank/DDBJ databases">
        <authorList>
            <person name="Hibberd C M."/>
            <person name="Gehrig L. J."/>
            <person name="Chang H.-W."/>
            <person name="Venkatesh S."/>
        </authorList>
    </citation>
    <scope>NUCLEOTIDE SEQUENCE [LARGE SCALE GENOMIC DNA]</scope>
    <source>
        <strain evidence="12">Blautia_luti_SSTS_Bg7063</strain>
    </source>
</reference>
<evidence type="ECO:0000256" key="8">
    <source>
        <dbReference type="ARBA" id="ARBA00022967"/>
    </source>
</evidence>
<dbReference type="GO" id="GO:0042626">
    <property type="term" value="F:ATPase-coupled transmembrane transporter activity"/>
    <property type="evidence" value="ECO:0007669"/>
    <property type="project" value="TreeGrafter"/>
</dbReference>
<keyword evidence="3" id="KW-0813">Transport</keyword>
<keyword evidence="12" id="KW-0378">Hydrolase</keyword>
<dbReference type="PROSITE" id="PS00211">
    <property type="entry name" value="ABC_TRANSPORTER_1"/>
    <property type="match status" value="1"/>
</dbReference>
<evidence type="ECO:0000313" key="12">
    <source>
        <dbReference type="EMBL" id="VUX40717.1"/>
    </source>
</evidence>
<dbReference type="PROSITE" id="PS50893">
    <property type="entry name" value="ABC_TRANSPORTER_2"/>
    <property type="match status" value="2"/>
</dbReference>
<proteinExistence type="inferred from homology"/>
<dbReference type="SMART" id="SM00382">
    <property type="entry name" value="AAA"/>
    <property type="match status" value="2"/>
</dbReference>
<keyword evidence="7 12" id="KW-0067">ATP-binding</keyword>
<dbReference type="Proteomes" id="UP000408482">
    <property type="component" value="Unassembled WGS sequence"/>
</dbReference>
<dbReference type="AlphaFoldDB" id="A0A564W8G9"/>
<name>A0A564W8G9_9FIRM</name>
<evidence type="ECO:0000256" key="1">
    <source>
        <dbReference type="ARBA" id="ARBA00004202"/>
    </source>
</evidence>
<evidence type="ECO:0000256" key="7">
    <source>
        <dbReference type="ARBA" id="ARBA00022840"/>
    </source>
</evidence>
<evidence type="ECO:0000313" key="13">
    <source>
        <dbReference type="Proteomes" id="UP000408482"/>
    </source>
</evidence>
<evidence type="ECO:0000256" key="6">
    <source>
        <dbReference type="ARBA" id="ARBA00022741"/>
    </source>
</evidence>
<dbReference type="PANTHER" id="PTHR43553:SF23">
    <property type="entry name" value="ABC TRANSPORTER ATP-BINDING COMPONENT"/>
    <property type="match status" value="1"/>
</dbReference>
<evidence type="ECO:0000256" key="10">
    <source>
        <dbReference type="ARBA" id="ARBA00025157"/>
    </source>
</evidence>
<dbReference type="GO" id="GO:0016887">
    <property type="term" value="F:ATP hydrolysis activity"/>
    <property type="evidence" value="ECO:0007669"/>
    <property type="project" value="InterPro"/>
</dbReference>
<keyword evidence="4" id="KW-1003">Cell membrane</keyword>
<dbReference type="Gene3D" id="3.40.50.300">
    <property type="entry name" value="P-loop containing nucleotide triphosphate hydrolases"/>
    <property type="match status" value="2"/>
</dbReference>
<comment type="similarity">
    <text evidence="2">Belongs to the ABC transporter superfamily.</text>
</comment>
<keyword evidence="13" id="KW-1185">Reference proteome</keyword>
<evidence type="ECO:0000256" key="3">
    <source>
        <dbReference type="ARBA" id="ARBA00022448"/>
    </source>
</evidence>
<sequence>MIEFKDVAFQYEQGSSKGKIENINLTIHDGEVVLICGESGCGKTTLTRLINGLIPHYYEGTLTGQTIVEGIDVKNVSLYALSGVVGSVFQNPRTQFFTVDTTSEIAFGCENLAIDADEINLRIEKTVGALKIEDLLNRSLFALSGGEKQKIACASVSAMEPDIFVLDEPSSNLDIKSIRELKDVLRKWKAQGKTIVIAEHRLYYLMDIADRVLYMQGGQIKENLSISDFKKKSTGELHALGLRTLQSEDFSKMQSTVCATKQLYIRDFEVSYKNASGGKKKKRKVLDISDLMIPQGSVVGVVGNNGAGKTTFANNLCGLLKTAKGCMSMNGKTYMANQRIKTCYMVMQDVNHQLFTESVMDEILLSLDNSDEEKVAHEAESIMESLNISEFRDAHPMSLSGGQKQRVAIASAIASDKQVIVFDEPTSGLDYRHMKKVAENLRELSSLGKTLFIVTHDPELIAECCNYFVFIENGKVLWSDGWNRISRERLQKFFAFEDD</sequence>
<evidence type="ECO:0000256" key="2">
    <source>
        <dbReference type="ARBA" id="ARBA00005417"/>
    </source>
</evidence>
<keyword evidence="6" id="KW-0547">Nucleotide-binding</keyword>
<dbReference type="EC" id="3.6.3.-" evidence="12"/>
<dbReference type="CDD" id="cd03226">
    <property type="entry name" value="ABC_cobalt_CbiO_domain2"/>
    <property type="match status" value="1"/>
</dbReference>
<comment type="function">
    <text evidence="10">Probably part of an ABC transporter complex. Responsible for energy coupling to the transport system.</text>
</comment>
<keyword evidence="5" id="KW-0677">Repeat</keyword>
<dbReference type="GO" id="GO:0005524">
    <property type="term" value="F:ATP binding"/>
    <property type="evidence" value="ECO:0007669"/>
    <property type="project" value="UniProtKB-KW"/>
</dbReference>
<evidence type="ECO:0000259" key="11">
    <source>
        <dbReference type="PROSITE" id="PS50893"/>
    </source>
</evidence>
<organism evidence="12 13">
    <name type="scientific">Blautia luti</name>
    <dbReference type="NCBI Taxonomy" id="89014"/>
    <lineage>
        <taxon>Bacteria</taxon>
        <taxon>Bacillati</taxon>
        <taxon>Bacillota</taxon>
        <taxon>Clostridia</taxon>
        <taxon>Lachnospirales</taxon>
        <taxon>Lachnospiraceae</taxon>
        <taxon>Blautia</taxon>
    </lineage>
</organism>